<keyword evidence="1" id="KW-1133">Transmembrane helix</keyword>
<sequence>MKFSYPIIFFSSSSLTAFIITLIFFGKCLSFNNDYNLISNNHIINFHDVQNKSDDKFYGKPLITIGVIPFDVNTNTILNQFQVSIGSWLRGTAQIVVYVYDIVGGMGNLAPILIKSLQDEFGENRIFIKGKIIKQHKIETIPEAFERVELDSETIFCAFASNDIILRPDWIDYVYAARSFFGRYHNWSMHFPRRDLFVSCRAQISISNIMNGKESLIQDPVLKSTYMSNMDSNYFDFLKKFATDCRSRLHTVGYDVYFWNHLGINMTKAKLPPYYIGRPNFDSGIIRRQMDQGWFISTYPQHETYHLEHPDRFQYAKKMSHPDSVHNSQLEKENGFHPYKNDHFNLIMNKDKIFLRQKNNTYATYIIEDNTNKADFFPFSNTEYIPSDPL</sequence>
<evidence type="ECO:0000313" key="2">
    <source>
        <dbReference type="EMBL" id="KAK8857917.1"/>
    </source>
</evidence>
<feature type="transmembrane region" description="Helical" evidence="1">
    <location>
        <begin position="7"/>
        <end position="26"/>
    </location>
</feature>
<proteinExistence type="predicted"/>
<dbReference type="EMBL" id="JAPFFF010000019">
    <property type="protein sequence ID" value="KAK8857917.1"/>
    <property type="molecule type" value="Genomic_DNA"/>
</dbReference>
<keyword evidence="1" id="KW-0472">Membrane</keyword>
<keyword evidence="1" id="KW-0812">Transmembrane</keyword>
<organism evidence="2 3">
    <name type="scientific">Tritrichomonas musculus</name>
    <dbReference type="NCBI Taxonomy" id="1915356"/>
    <lineage>
        <taxon>Eukaryota</taxon>
        <taxon>Metamonada</taxon>
        <taxon>Parabasalia</taxon>
        <taxon>Tritrichomonadida</taxon>
        <taxon>Tritrichomonadidae</taxon>
        <taxon>Tritrichomonas</taxon>
    </lineage>
</organism>
<keyword evidence="3" id="KW-1185">Reference proteome</keyword>
<accession>A0ABR2I5W8</accession>
<evidence type="ECO:0000256" key="1">
    <source>
        <dbReference type="SAM" id="Phobius"/>
    </source>
</evidence>
<gene>
    <name evidence="2" type="ORF">M9Y10_013016</name>
</gene>
<comment type="caution">
    <text evidence="2">The sequence shown here is derived from an EMBL/GenBank/DDBJ whole genome shotgun (WGS) entry which is preliminary data.</text>
</comment>
<name>A0ABR2I5W8_9EUKA</name>
<dbReference type="Proteomes" id="UP001470230">
    <property type="component" value="Unassembled WGS sequence"/>
</dbReference>
<protein>
    <submittedName>
        <fullName evidence="2">Uncharacterized protein</fullName>
    </submittedName>
</protein>
<reference evidence="2 3" key="1">
    <citation type="submission" date="2024-04" db="EMBL/GenBank/DDBJ databases">
        <title>Tritrichomonas musculus Genome.</title>
        <authorList>
            <person name="Alves-Ferreira E."/>
            <person name="Grigg M."/>
            <person name="Lorenzi H."/>
            <person name="Galac M."/>
        </authorList>
    </citation>
    <scope>NUCLEOTIDE SEQUENCE [LARGE SCALE GENOMIC DNA]</scope>
    <source>
        <strain evidence="2 3">EAF2021</strain>
    </source>
</reference>
<evidence type="ECO:0000313" key="3">
    <source>
        <dbReference type="Proteomes" id="UP001470230"/>
    </source>
</evidence>